<dbReference type="GO" id="GO:0007165">
    <property type="term" value="P:signal transduction"/>
    <property type="evidence" value="ECO:0007669"/>
    <property type="project" value="UniProtKB-KW"/>
</dbReference>
<proteinExistence type="predicted"/>
<dbReference type="Pfam" id="PF00015">
    <property type="entry name" value="MCPsignal"/>
    <property type="match status" value="1"/>
</dbReference>
<dbReference type="EMBL" id="UOFL01000003">
    <property type="protein sequence ID" value="VAW70758.1"/>
    <property type="molecule type" value="Genomic_DNA"/>
</dbReference>
<evidence type="ECO:0000259" key="4">
    <source>
        <dbReference type="PROSITE" id="PS50111"/>
    </source>
</evidence>
<dbReference type="GO" id="GO:0016020">
    <property type="term" value="C:membrane"/>
    <property type="evidence" value="ECO:0007669"/>
    <property type="project" value="InterPro"/>
</dbReference>
<evidence type="ECO:0000256" key="2">
    <source>
        <dbReference type="SAM" id="MobiDB-lite"/>
    </source>
</evidence>
<dbReference type="AlphaFoldDB" id="A0A3B0XR86"/>
<gene>
    <name evidence="5" type="ORF">MNBD_GAMMA12-285</name>
</gene>
<keyword evidence="3" id="KW-0812">Transmembrane</keyword>
<keyword evidence="3" id="KW-1133">Transmembrane helix</keyword>
<keyword evidence="3" id="KW-0472">Membrane</keyword>
<feature type="region of interest" description="Disordered" evidence="2">
    <location>
        <begin position="390"/>
        <end position="416"/>
    </location>
</feature>
<feature type="transmembrane region" description="Helical" evidence="3">
    <location>
        <begin position="45"/>
        <end position="62"/>
    </location>
</feature>
<evidence type="ECO:0000313" key="5">
    <source>
        <dbReference type="EMBL" id="VAW70758.1"/>
    </source>
</evidence>
<sequence>MSHKSSVLTTLISTLKTRWFANFLGLIGLLFLILIQFEVFPSESFFWSATAMITVSMVFNFLRQNATSIFMQDLGKAVSMAVKTGHYEAIEAVPGLTNTHKLKQDIDEAMQLFVAVNEMVAGVSSNLAQHAIEISVSSNMVSMQMTEQAEKAKNVSAAVESLVAALGCAIATAENTVNISNKSEEEGESGKLVLTKAMGTVSELNRSILKSGEKIEKLGNDSEKISGIINVIKSVAEQTNLLALNAAIEAARAGEQGRGFAVVADEVRTLAGKTQQYTSEIENIIDTLICSIKDTAIEVQGAVSLVADSDEVIEEVVISYSEIVGFMCEVSRLGRELSAATQSEKNCAENVFGMLEEIQTISEVTTQNTGLVKAASIELGSLGEQLNTLAAKSSEAQESSEDAQSATNNESEIELF</sequence>
<evidence type="ECO:0000256" key="3">
    <source>
        <dbReference type="SAM" id="Phobius"/>
    </source>
</evidence>
<feature type="transmembrane region" description="Helical" evidence="3">
    <location>
        <begin position="20"/>
        <end position="39"/>
    </location>
</feature>
<feature type="domain" description="Methyl-accepting transducer" evidence="4">
    <location>
        <begin position="123"/>
        <end position="359"/>
    </location>
</feature>
<dbReference type="PROSITE" id="PS50111">
    <property type="entry name" value="CHEMOTAXIS_TRANSDUC_2"/>
    <property type="match status" value="1"/>
</dbReference>
<evidence type="ECO:0000256" key="1">
    <source>
        <dbReference type="ARBA" id="ARBA00023224"/>
    </source>
</evidence>
<organism evidence="5">
    <name type="scientific">hydrothermal vent metagenome</name>
    <dbReference type="NCBI Taxonomy" id="652676"/>
    <lineage>
        <taxon>unclassified sequences</taxon>
        <taxon>metagenomes</taxon>
        <taxon>ecological metagenomes</taxon>
    </lineage>
</organism>
<reference evidence="5" key="1">
    <citation type="submission" date="2018-06" db="EMBL/GenBank/DDBJ databases">
        <authorList>
            <person name="Zhirakovskaya E."/>
        </authorList>
    </citation>
    <scope>NUCLEOTIDE SEQUENCE</scope>
</reference>
<dbReference type="SUPFAM" id="SSF58104">
    <property type="entry name" value="Methyl-accepting chemotaxis protein (MCP) signaling domain"/>
    <property type="match status" value="1"/>
</dbReference>
<keyword evidence="1" id="KW-0807">Transducer</keyword>
<dbReference type="SMART" id="SM00283">
    <property type="entry name" value="MA"/>
    <property type="match status" value="1"/>
</dbReference>
<dbReference type="InterPro" id="IPR004089">
    <property type="entry name" value="MCPsignal_dom"/>
</dbReference>
<protein>
    <recommendedName>
        <fullName evidence="4">Methyl-accepting transducer domain-containing protein</fullName>
    </recommendedName>
</protein>
<dbReference type="PANTHER" id="PTHR32089">
    <property type="entry name" value="METHYL-ACCEPTING CHEMOTAXIS PROTEIN MCPB"/>
    <property type="match status" value="1"/>
</dbReference>
<dbReference type="PANTHER" id="PTHR32089:SF112">
    <property type="entry name" value="LYSOZYME-LIKE PROTEIN-RELATED"/>
    <property type="match status" value="1"/>
</dbReference>
<feature type="compositionally biased region" description="Low complexity" evidence="2">
    <location>
        <begin position="390"/>
        <end position="406"/>
    </location>
</feature>
<dbReference type="Gene3D" id="1.10.287.950">
    <property type="entry name" value="Methyl-accepting chemotaxis protein"/>
    <property type="match status" value="1"/>
</dbReference>
<name>A0A3B0XR86_9ZZZZ</name>
<accession>A0A3B0XR86</accession>